<dbReference type="Proteomes" id="UP000323621">
    <property type="component" value="Unassembled WGS sequence"/>
</dbReference>
<organism evidence="1 2">
    <name type="scientific">Bizionia gelidisalsuginis</name>
    <dbReference type="NCBI Taxonomy" id="291188"/>
    <lineage>
        <taxon>Bacteria</taxon>
        <taxon>Pseudomonadati</taxon>
        <taxon>Bacteroidota</taxon>
        <taxon>Flavobacteriia</taxon>
        <taxon>Flavobacteriales</taxon>
        <taxon>Flavobacteriaceae</taxon>
        <taxon>Bizionia</taxon>
    </lineage>
</organism>
<dbReference type="EMBL" id="VSKN01000017">
    <property type="protein sequence ID" value="TYC10561.1"/>
    <property type="molecule type" value="Genomic_DNA"/>
</dbReference>
<comment type="caution">
    <text evidence="1">The sequence shown here is derived from an EMBL/GenBank/DDBJ whole genome shotgun (WGS) entry which is preliminary data.</text>
</comment>
<proteinExistence type="predicted"/>
<sequence>MSLLNENIIPGFHGKVFSTNAEESRELEVIKNRILELDGIENVLINNDVFPKEFTIHTSKLIDIKDVEEKVKSTGFHAIPKGVFKLSNL</sequence>
<dbReference type="RefSeq" id="WP_148381321.1">
    <property type="nucleotide sequence ID" value="NZ_VSKN01000017.1"/>
</dbReference>
<reference evidence="1 2" key="1">
    <citation type="submission" date="2019-08" db="EMBL/GenBank/DDBJ databases">
        <title>Genomes of Antarctic Bizionia species.</title>
        <authorList>
            <person name="Bowman J.P."/>
        </authorList>
    </citation>
    <scope>NUCLEOTIDE SEQUENCE [LARGE SCALE GENOMIC DNA]</scope>
    <source>
        <strain evidence="1 2">IC164</strain>
    </source>
</reference>
<gene>
    <name evidence="1" type="ORF">ES677_11510</name>
</gene>
<evidence type="ECO:0000313" key="2">
    <source>
        <dbReference type="Proteomes" id="UP000323621"/>
    </source>
</evidence>
<evidence type="ECO:0000313" key="1">
    <source>
        <dbReference type="EMBL" id="TYC10561.1"/>
    </source>
</evidence>
<protein>
    <submittedName>
        <fullName evidence="1">Heavy-metal-associated domain-containing protein</fullName>
    </submittedName>
</protein>
<keyword evidence="2" id="KW-1185">Reference proteome</keyword>
<accession>A0ABY3M8N4</accession>
<name>A0ABY3M8N4_9FLAO</name>